<sequence>MRGLAVVLMLAPLGAVAEEGCLRVALAGAEAAAPALAARAEALGGHAEGLVAVVPDGVVRDAGAELLTRPGHLSFHAMIGRNGEIDPEGALIRDAGVRAAEVRSGAGGTELYLALDEAASERLARVTADLLGGTVAMALDGEVVVAPRVLEPITGGELVISGGFTGAELERMAVMMAAPLPGPLVIETVERTGCTAPGATEN</sequence>
<reference evidence="3 4" key="1">
    <citation type="submission" date="2018-10" db="EMBL/GenBank/DDBJ databases">
        <title>Histidinibacterium lentulum gen. nov., sp. nov., a marine bacterium from the culture broth of Picochlorum sp. 122.</title>
        <authorList>
            <person name="Wang G."/>
        </authorList>
    </citation>
    <scope>NUCLEOTIDE SEQUENCE [LARGE SCALE GENOMIC DNA]</scope>
    <source>
        <strain evidence="3 4">B17</strain>
    </source>
</reference>
<protein>
    <recommendedName>
        <fullName evidence="2">SecDF P1 head subdomain domain-containing protein</fullName>
    </recommendedName>
</protein>
<name>A0A3N2R4T7_9RHOB</name>
<dbReference type="Pfam" id="PF22599">
    <property type="entry name" value="SecDF_P1_head"/>
    <property type="match status" value="1"/>
</dbReference>
<organism evidence="3 4">
    <name type="scientific">Histidinibacterium lentulum</name>
    <dbReference type="NCBI Taxonomy" id="2480588"/>
    <lineage>
        <taxon>Bacteria</taxon>
        <taxon>Pseudomonadati</taxon>
        <taxon>Pseudomonadota</taxon>
        <taxon>Alphaproteobacteria</taxon>
        <taxon>Rhodobacterales</taxon>
        <taxon>Paracoccaceae</taxon>
        <taxon>Histidinibacterium</taxon>
    </lineage>
</organism>
<evidence type="ECO:0000259" key="2">
    <source>
        <dbReference type="Pfam" id="PF22599"/>
    </source>
</evidence>
<keyword evidence="1" id="KW-0732">Signal</keyword>
<comment type="caution">
    <text evidence="3">The sequence shown here is derived from an EMBL/GenBank/DDBJ whole genome shotgun (WGS) entry which is preliminary data.</text>
</comment>
<keyword evidence="4" id="KW-1185">Reference proteome</keyword>
<evidence type="ECO:0000313" key="4">
    <source>
        <dbReference type="Proteomes" id="UP000268016"/>
    </source>
</evidence>
<dbReference type="EMBL" id="RDRB01000004">
    <property type="protein sequence ID" value="ROU02356.1"/>
    <property type="molecule type" value="Genomic_DNA"/>
</dbReference>
<feature type="domain" description="SecDF P1 head subdomain" evidence="2">
    <location>
        <begin position="93"/>
        <end position="178"/>
    </location>
</feature>
<feature type="chain" id="PRO_5017981053" description="SecDF P1 head subdomain domain-containing protein" evidence="1">
    <location>
        <begin position="18"/>
        <end position="202"/>
    </location>
</feature>
<dbReference type="Gene3D" id="3.30.1360.200">
    <property type="match status" value="1"/>
</dbReference>
<accession>A0A3N2R4T7</accession>
<dbReference type="InterPro" id="IPR054384">
    <property type="entry name" value="SecDF_P1_head"/>
</dbReference>
<evidence type="ECO:0000256" key="1">
    <source>
        <dbReference type="SAM" id="SignalP"/>
    </source>
</evidence>
<dbReference type="Proteomes" id="UP000268016">
    <property type="component" value="Unassembled WGS sequence"/>
</dbReference>
<feature type="signal peptide" evidence="1">
    <location>
        <begin position="1"/>
        <end position="17"/>
    </location>
</feature>
<gene>
    <name evidence="3" type="ORF">EAT49_08390</name>
</gene>
<evidence type="ECO:0000313" key="3">
    <source>
        <dbReference type="EMBL" id="ROU02356.1"/>
    </source>
</evidence>
<proteinExistence type="predicted"/>
<dbReference type="AlphaFoldDB" id="A0A3N2R4T7"/>